<protein>
    <recommendedName>
        <fullName evidence="6">NAD(P)-binding protein</fullName>
    </recommendedName>
</protein>
<dbReference type="InterPro" id="IPR036291">
    <property type="entry name" value="NAD(P)-bd_dom_sf"/>
</dbReference>
<dbReference type="Gene3D" id="3.40.50.720">
    <property type="entry name" value="NAD(P)-binding Rossmann-like Domain"/>
    <property type="match status" value="1"/>
</dbReference>
<evidence type="ECO:0000313" key="5">
    <source>
        <dbReference type="Proteomes" id="UP000001072"/>
    </source>
</evidence>
<evidence type="ECO:0000256" key="3">
    <source>
        <dbReference type="ARBA" id="ARBA00023002"/>
    </source>
</evidence>
<sequence>MRYSVLPKASHPPNQSTILANKLQSPLFPYARFSSNPSLSYTLENLLISALTVVTSSLDFLFTLSVWIPIGFIKTIYESFINPLIKFFNQDHNLSSSYTTPPRVVIISGGSSGIGAHLVQLYACPQTVLIILGRDQERLEHVAKVAKSLGCASLETHSIDYAHDDAEEKIKSMIHQVKEKYGVIDEIFSVAGTVTFTDDQEGESERWGAKTAKRLTQVNVASTYAFIMNSWEIMKTQRHGKICIIASSAALFGPPQFAFYGASKANLLSFSQSLRSISTPYNINVNCICPGFIESGMTADMLSAGSTMPPMMLADTLQMAQRIRLAINQNQSVVVWPLNQVLPLLLASKLNWLNADLGRWVASKIGVTGEMVS</sequence>
<keyword evidence="5" id="KW-1185">Reference proteome</keyword>
<dbReference type="GO" id="GO:0016491">
    <property type="term" value="F:oxidoreductase activity"/>
    <property type="evidence" value="ECO:0007669"/>
    <property type="project" value="UniProtKB-KW"/>
</dbReference>
<dbReference type="HOGENOM" id="CLU_652135_0_0_1"/>
<comment type="similarity">
    <text evidence="1">Belongs to the short-chain dehydrogenases/reductases (SDR) family.</text>
</comment>
<dbReference type="SUPFAM" id="SSF51735">
    <property type="entry name" value="NAD(P)-binding Rossmann-fold domains"/>
    <property type="match status" value="1"/>
</dbReference>
<gene>
    <name evidence="4" type="ORF">MELLADRAFT_70515</name>
</gene>
<dbReference type="InterPro" id="IPR002347">
    <property type="entry name" value="SDR_fam"/>
</dbReference>
<dbReference type="RefSeq" id="XP_007403936.1">
    <property type="nucleotide sequence ID" value="XM_007403874.1"/>
</dbReference>
<organism evidence="5">
    <name type="scientific">Melampsora larici-populina (strain 98AG31 / pathotype 3-4-7)</name>
    <name type="common">Poplar leaf rust fungus</name>
    <dbReference type="NCBI Taxonomy" id="747676"/>
    <lineage>
        <taxon>Eukaryota</taxon>
        <taxon>Fungi</taxon>
        <taxon>Dikarya</taxon>
        <taxon>Basidiomycota</taxon>
        <taxon>Pucciniomycotina</taxon>
        <taxon>Pucciniomycetes</taxon>
        <taxon>Pucciniales</taxon>
        <taxon>Melampsoraceae</taxon>
        <taxon>Melampsora</taxon>
    </lineage>
</organism>
<dbReference type="OrthoDB" id="7289984at2759"/>
<accession>F4R4H9</accession>
<dbReference type="KEGG" id="mlr:MELLADRAFT_70515"/>
<evidence type="ECO:0000256" key="2">
    <source>
        <dbReference type="ARBA" id="ARBA00022857"/>
    </source>
</evidence>
<proteinExistence type="inferred from homology"/>
<keyword evidence="2" id="KW-0521">NADP</keyword>
<dbReference type="Proteomes" id="UP000001072">
    <property type="component" value="Unassembled WGS sequence"/>
</dbReference>
<dbReference type="Pfam" id="PF00106">
    <property type="entry name" value="adh_short"/>
    <property type="match status" value="1"/>
</dbReference>
<dbReference type="PANTHER" id="PTHR43391:SF14">
    <property type="entry name" value="DEHYDROGENASE_REDUCTASE SDR FAMILY PROTEIN 7-LIKE"/>
    <property type="match status" value="1"/>
</dbReference>
<dbReference type="eggNOG" id="KOG1205">
    <property type="taxonomic scope" value="Eukaryota"/>
</dbReference>
<dbReference type="InParanoid" id="F4R4H9"/>
<evidence type="ECO:0000256" key="1">
    <source>
        <dbReference type="ARBA" id="ARBA00006484"/>
    </source>
</evidence>
<dbReference type="AlphaFoldDB" id="F4R4H9"/>
<dbReference type="PRINTS" id="PR00081">
    <property type="entry name" value="GDHRDH"/>
</dbReference>
<evidence type="ECO:0000313" key="4">
    <source>
        <dbReference type="EMBL" id="EGG12998.1"/>
    </source>
</evidence>
<dbReference type="PANTHER" id="PTHR43391">
    <property type="entry name" value="RETINOL DEHYDROGENASE-RELATED"/>
    <property type="match status" value="1"/>
</dbReference>
<keyword evidence="3" id="KW-0560">Oxidoreductase</keyword>
<name>F4R4H9_MELLP</name>
<dbReference type="EMBL" id="GL883090">
    <property type="protein sequence ID" value="EGG12998.1"/>
    <property type="molecule type" value="Genomic_DNA"/>
</dbReference>
<dbReference type="GeneID" id="18931549"/>
<reference evidence="5" key="1">
    <citation type="journal article" date="2011" name="Proc. Natl. Acad. Sci. U.S.A.">
        <title>Obligate biotrophy features unraveled by the genomic analysis of rust fungi.</title>
        <authorList>
            <person name="Duplessis S."/>
            <person name="Cuomo C.A."/>
            <person name="Lin Y.-C."/>
            <person name="Aerts A."/>
            <person name="Tisserant E."/>
            <person name="Veneault-Fourrey C."/>
            <person name="Joly D.L."/>
            <person name="Hacquard S."/>
            <person name="Amselem J."/>
            <person name="Cantarel B.L."/>
            <person name="Chiu R."/>
            <person name="Coutinho P.M."/>
            <person name="Feau N."/>
            <person name="Field M."/>
            <person name="Frey P."/>
            <person name="Gelhaye E."/>
            <person name="Goldberg J."/>
            <person name="Grabherr M.G."/>
            <person name="Kodira C.D."/>
            <person name="Kohler A."/>
            <person name="Kuees U."/>
            <person name="Lindquist E.A."/>
            <person name="Lucas S.M."/>
            <person name="Mago R."/>
            <person name="Mauceli E."/>
            <person name="Morin E."/>
            <person name="Murat C."/>
            <person name="Pangilinan J.L."/>
            <person name="Park R."/>
            <person name="Pearson M."/>
            <person name="Quesneville H."/>
            <person name="Rouhier N."/>
            <person name="Sakthikumar S."/>
            <person name="Salamov A.A."/>
            <person name="Schmutz J."/>
            <person name="Selles B."/>
            <person name="Shapiro H."/>
            <person name="Tanguay P."/>
            <person name="Tuskan G.A."/>
            <person name="Henrissat B."/>
            <person name="Van de Peer Y."/>
            <person name="Rouze P."/>
            <person name="Ellis J.G."/>
            <person name="Dodds P.N."/>
            <person name="Schein J.E."/>
            <person name="Zhong S."/>
            <person name="Hamelin R.C."/>
            <person name="Grigoriev I.V."/>
            <person name="Szabo L.J."/>
            <person name="Martin F."/>
        </authorList>
    </citation>
    <scope>NUCLEOTIDE SEQUENCE [LARGE SCALE GENOMIC DNA]</scope>
    <source>
        <strain evidence="5">98AG31 / pathotype 3-4-7</strain>
    </source>
</reference>
<dbReference type="STRING" id="747676.F4R4H9"/>
<evidence type="ECO:0008006" key="6">
    <source>
        <dbReference type="Google" id="ProtNLM"/>
    </source>
</evidence>
<dbReference type="VEuPathDB" id="FungiDB:MELLADRAFT_70515"/>
<dbReference type="GO" id="GO:0005829">
    <property type="term" value="C:cytosol"/>
    <property type="evidence" value="ECO:0007669"/>
    <property type="project" value="TreeGrafter"/>
</dbReference>